<feature type="compositionally biased region" description="Basic residues" evidence="3">
    <location>
        <begin position="289"/>
        <end position="306"/>
    </location>
</feature>
<comment type="caution">
    <text evidence="5">The sequence shown here is derived from an EMBL/GenBank/DDBJ whole genome shotgun (WGS) entry which is preliminary data.</text>
</comment>
<feature type="compositionally biased region" description="Acidic residues" evidence="3">
    <location>
        <begin position="90"/>
        <end position="102"/>
    </location>
</feature>
<feature type="region of interest" description="Disordered" evidence="3">
    <location>
        <begin position="139"/>
        <end position="190"/>
    </location>
</feature>
<accession>A0A8H4QVC2</accession>
<dbReference type="PANTHER" id="PTHR21686:SF12">
    <property type="entry name" value="DEOXYNUCLEOTIDYLTRANSFERASE TERMINAL-INTERACTING PROTEIN 2"/>
    <property type="match status" value="1"/>
</dbReference>
<organism evidence="5 6">
    <name type="scientific">Agrocybe pediades</name>
    <dbReference type="NCBI Taxonomy" id="84607"/>
    <lineage>
        <taxon>Eukaryota</taxon>
        <taxon>Fungi</taxon>
        <taxon>Dikarya</taxon>
        <taxon>Basidiomycota</taxon>
        <taxon>Agaricomycotina</taxon>
        <taxon>Agaricomycetes</taxon>
        <taxon>Agaricomycetidae</taxon>
        <taxon>Agaricales</taxon>
        <taxon>Agaricineae</taxon>
        <taxon>Strophariaceae</taxon>
        <taxon>Agrocybe</taxon>
    </lineage>
</organism>
<dbReference type="EMBL" id="JAACJL010000030">
    <property type="protein sequence ID" value="KAF4617523.1"/>
    <property type="molecule type" value="Genomic_DNA"/>
</dbReference>
<feature type="compositionally biased region" description="Acidic residues" evidence="3">
    <location>
        <begin position="29"/>
        <end position="39"/>
    </location>
</feature>
<keyword evidence="2" id="KW-0539">Nucleus</keyword>
<evidence type="ECO:0000256" key="3">
    <source>
        <dbReference type="SAM" id="MobiDB-lite"/>
    </source>
</evidence>
<protein>
    <recommendedName>
        <fullName evidence="4">Fcf2 pre-rRNA processing C-terminal domain-containing protein</fullName>
    </recommendedName>
</protein>
<proteinExistence type="predicted"/>
<dbReference type="AlphaFoldDB" id="A0A8H4QVC2"/>
<dbReference type="Pfam" id="PF08698">
    <property type="entry name" value="Fcf2"/>
    <property type="match status" value="1"/>
</dbReference>
<feature type="region of interest" description="Disordered" evidence="3">
    <location>
        <begin position="1"/>
        <end position="114"/>
    </location>
</feature>
<evidence type="ECO:0000313" key="6">
    <source>
        <dbReference type="Proteomes" id="UP000521872"/>
    </source>
</evidence>
<evidence type="ECO:0000256" key="1">
    <source>
        <dbReference type="ARBA" id="ARBA00004604"/>
    </source>
</evidence>
<dbReference type="Proteomes" id="UP000521872">
    <property type="component" value="Unassembled WGS sequence"/>
</dbReference>
<dbReference type="GO" id="GO:0005730">
    <property type="term" value="C:nucleolus"/>
    <property type="evidence" value="ECO:0007669"/>
    <property type="project" value="UniProtKB-SubCell"/>
</dbReference>
<reference evidence="5 6" key="1">
    <citation type="submission" date="2019-12" db="EMBL/GenBank/DDBJ databases">
        <authorList>
            <person name="Floudas D."/>
            <person name="Bentzer J."/>
            <person name="Ahren D."/>
            <person name="Johansson T."/>
            <person name="Persson P."/>
            <person name="Tunlid A."/>
        </authorList>
    </citation>
    <scope>NUCLEOTIDE SEQUENCE [LARGE SCALE GENOMIC DNA]</scope>
    <source>
        <strain evidence="5 6">CBS 102.39</strain>
    </source>
</reference>
<gene>
    <name evidence="5" type="ORF">D9613_006055</name>
</gene>
<dbReference type="GO" id="GO:0003723">
    <property type="term" value="F:RNA binding"/>
    <property type="evidence" value="ECO:0007669"/>
    <property type="project" value="TreeGrafter"/>
</dbReference>
<dbReference type="InterPro" id="IPR039883">
    <property type="entry name" value="Fcf2/DNTTIP2"/>
</dbReference>
<dbReference type="InterPro" id="IPR014810">
    <property type="entry name" value="Fcf2_C"/>
</dbReference>
<evidence type="ECO:0000259" key="4">
    <source>
        <dbReference type="Pfam" id="PF08698"/>
    </source>
</evidence>
<sequence>MLSGCFQRKTMMASTSKGKERATVYPDPIDQDVSDETDSDATSSESDSDLSDDEGEENITQEYLDSLLEKAMKNAEALENRANSSHGETGNEEEVITLDDDTPSPLPKLDAGSLPTSYIKLGATRWDGPSSIRDPAVEMAEKATASISAPAPPLPPAELGKDGKPLTKKQKKELRHKTAGPDWFDLPAPSEADLPRMYREVEALRLRNHLDPKRFYRKDEGEGKGIKGLPKYFAIGTILPTSTPFGTASSDNLPRAHRKRTLVEELVDDAEAKRYAKKKFEDLQTVRGARGKNTLRAKQAQRKPKW</sequence>
<name>A0A8H4QVC2_9AGAR</name>
<feature type="region of interest" description="Disordered" evidence="3">
    <location>
        <begin position="287"/>
        <end position="306"/>
    </location>
</feature>
<feature type="domain" description="Fcf2 pre-rRNA processing C-terminal" evidence="4">
    <location>
        <begin position="176"/>
        <end position="279"/>
    </location>
</feature>
<dbReference type="GO" id="GO:0006396">
    <property type="term" value="P:RNA processing"/>
    <property type="evidence" value="ECO:0007669"/>
    <property type="project" value="TreeGrafter"/>
</dbReference>
<keyword evidence="6" id="KW-1185">Reference proteome</keyword>
<evidence type="ECO:0000256" key="2">
    <source>
        <dbReference type="ARBA" id="ARBA00023242"/>
    </source>
</evidence>
<evidence type="ECO:0000313" key="5">
    <source>
        <dbReference type="EMBL" id="KAF4617523.1"/>
    </source>
</evidence>
<feature type="compositionally biased region" description="Acidic residues" evidence="3">
    <location>
        <begin position="46"/>
        <end position="59"/>
    </location>
</feature>
<dbReference type="PANTHER" id="PTHR21686">
    <property type="entry name" value="DEOXYNUCLEOTIDYLTRANSFERASE TERMINAL-INTERACTING PROTEIN 2"/>
    <property type="match status" value="1"/>
</dbReference>
<feature type="compositionally biased region" description="Basic residues" evidence="3">
    <location>
        <begin position="166"/>
        <end position="178"/>
    </location>
</feature>
<feature type="compositionally biased region" description="Basic and acidic residues" evidence="3">
    <location>
        <begin position="67"/>
        <end position="79"/>
    </location>
</feature>
<comment type="subcellular location">
    <subcellularLocation>
        <location evidence="1">Nucleus</location>
        <location evidence="1">Nucleolus</location>
    </subcellularLocation>
</comment>